<dbReference type="EMBL" id="JAHCVI010000001">
    <property type="protein sequence ID" value="KAG7291034.1"/>
    <property type="molecule type" value="Genomic_DNA"/>
</dbReference>
<keyword evidence="3" id="KW-1185">Reference proteome</keyword>
<sequence>MGRWSHLDSDEDRLPSGMTRIGYDADTQIYTYRDSDGSYWEGAPGCQYGKLHRVRPAPRLPSVVIPEIDDGDEAPYILHDNDDDSDSDFHHSADDDAHSLNPETEKEKEPENKIAAPNKAVLHTTTTTAPHPAITLKTLPAREDDDGDKLSLSGTTVVSVPYSDLPTSPQPATALKRSGTLSRLARFLSSSSSSSASGTGTKTGSGRPLSRRRATVAGEGARQQQQQQGRRGKMGRTATVAAAGGWSGPEEGDDV</sequence>
<accession>A0AAD4HXJ9</accession>
<feature type="compositionally biased region" description="Low complexity" evidence="1">
    <location>
        <begin position="189"/>
        <end position="206"/>
    </location>
</feature>
<evidence type="ECO:0000313" key="2">
    <source>
        <dbReference type="EMBL" id="KAG7291034.1"/>
    </source>
</evidence>
<feature type="region of interest" description="Disordered" evidence="1">
    <location>
        <begin position="186"/>
        <end position="255"/>
    </location>
</feature>
<comment type="caution">
    <text evidence="2">The sequence shown here is derived from an EMBL/GenBank/DDBJ whole genome shotgun (WGS) entry which is preliminary data.</text>
</comment>
<dbReference type="Proteomes" id="UP001197093">
    <property type="component" value="Unassembled WGS sequence"/>
</dbReference>
<gene>
    <name evidence="2" type="ORF">NEMBOFW57_001043</name>
</gene>
<dbReference type="AlphaFoldDB" id="A0AAD4HXJ9"/>
<evidence type="ECO:0000313" key="3">
    <source>
        <dbReference type="Proteomes" id="UP001197093"/>
    </source>
</evidence>
<protein>
    <recommendedName>
        <fullName evidence="4">Carbohydrate-binding module family 50 protein</fullName>
    </recommendedName>
</protein>
<organism evidence="2 3">
    <name type="scientific">Staphylotrichum longicolle</name>
    <dbReference type="NCBI Taxonomy" id="669026"/>
    <lineage>
        <taxon>Eukaryota</taxon>
        <taxon>Fungi</taxon>
        <taxon>Dikarya</taxon>
        <taxon>Ascomycota</taxon>
        <taxon>Pezizomycotina</taxon>
        <taxon>Sordariomycetes</taxon>
        <taxon>Sordariomycetidae</taxon>
        <taxon>Sordariales</taxon>
        <taxon>Chaetomiaceae</taxon>
        <taxon>Staphylotrichum</taxon>
    </lineage>
</organism>
<proteinExistence type="predicted"/>
<feature type="region of interest" description="Disordered" evidence="1">
    <location>
        <begin position="65"/>
        <end position="152"/>
    </location>
</feature>
<name>A0AAD4HXJ9_9PEZI</name>
<evidence type="ECO:0000256" key="1">
    <source>
        <dbReference type="SAM" id="MobiDB-lite"/>
    </source>
</evidence>
<reference evidence="2" key="1">
    <citation type="submission" date="2023-02" db="EMBL/GenBank/DDBJ databases">
        <authorList>
            <person name="Palmer J.M."/>
        </authorList>
    </citation>
    <scope>NUCLEOTIDE SEQUENCE</scope>
    <source>
        <strain evidence="2">FW57</strain>
    </source>
</reference>
<feature type="compositionally biased region" description="Low complexity" evidence="1">
    <location>
        <begin position="220"/>
        <end position="229"/>
    </location>
</feature>
<feature type="compositionally biased region" description="Basic and acidic residues" evidence="1">
    <location>
        <begin position="87"/>
        <end position="112"/>
    </location>
</feature>
<evidence type="ECO:0008006" key="4">
    <source>
        <dbReference type="Google" id="ProtNLM"/>
    </source>
</evidence>
<feature type="compositionally biased region" description="Low complexity" evidence="1">
    <location>
        <begin position="123"/>
        <end position="133"/>
    </location>
</feature>